<accession>A0A4Y2RB29</accession>
<dbReference type="OrthoDB" id="6361347at2759"/>
<keyword evidence="3" id="KW-1185">Reference proteome</keyword>
<proteinExistence type="predicted"/>
<comment type="caution">
    <text evidence="2">The sequence shown here is derived from an EMBL/GenBank/DDBJ whole genome shotgun (WGS) entry which is preliminary data.</text>
</comment>
<evidence type="ECO:0000313" key="2">
    <source>
        <dbReference type="EMBL" id="GBN72005.1"/>
    </source>
</evidence>
<dbReference type="PANTHER" id="PTHR37159:SF1">
    <property type="entry name" value="GH11867P"/>
    <property type="match status" value="1"/>
</dbReference>
<dbReference type="Pfam" id="PF09995">
    <property type="entry name" value="MPAB_Lcp_cat"/>
    <property type="match status" value="1"/>
</dbReference>
<dbReference type="AlphaFoldDB" id="A0A4Y2RB29"/>
<dbReference type="InterPro" id="IPR018713">
    <property type="entry name" value="MPAB/Lcp_cat_dom"/>
</dbReference>
<feature type="domain" description="ER-bound oxygenase mpaB/mpaB'/Rubber oxygenase catalytic" evidence="1">
    <location>
        <begin position="6"/>
        <end position="114"/>
    </location>
</feature>
<reference evidence="2 3" key="1">
    <citation type="journal article" date="2019" name="Sci. Rep.">
        <title>Orb-weaving spider Araneus ventricosus genome elucidates the spidroin gene catalogue.</title>
        <authorList>
            <person name="Kono N."/>
            <person name="Nakamura H."/>
            <person name="Ohtoshi R."/>
            <person name="Moran D.A.P."/>
            <person name="Shinohara A."/>
            <person name="Yoshida Y."/>
            <person name="Fujiwara M."/>
            <person name="Mori M."/>
            <person name="Tomita M."/>
            <person name="Arakawa K."/>
        </authorList>
    </citation>
    <scope>NUCLEOTIDE SEQUENCE [LARGE SCALE GENOMIC DNA]</scope>
</reference>
<sequence length="220" mass="25535">MFTGESSTKNKLFHRYLTTTRYVQKWYEGDVWDVNDGAQRTLSIVRSMHTRVATKMSKRCRRLYISVGYGSESKVFCSTIVLFRSLVGLHGWTNDDNDAILHFWRTIGYLLGIEYKLNLCHGSYNQVVTPCEKLLHKDYKPVVEKVDSISVAMAKNITEAMSMVEPSYTWPALATYIYELVGLPCPVDMCIIDKICYSLIYFMMTYLIKFHRICVNKLTR</sequence>
<evidence type="ECO:0000259" key="1">
    <source>
        <dbReference type="Pfam" id="PF09995"/>
    </source>
</evidence>
<dbReference type="GO" id="GO:0016491">
    <property type="term" value="F:oxidoreductase activity"/>
    <property type="evidence" value="ECO:0007669"/>
    <property type="project" value="InterPro"/>
</dbReference>
<organism evidence="2 3">
    <name type="scientific">Araneus ventricosus</name>
    <name type="common">Orbweaver spider</name>
    <name type="synonym">Epeira ventricosa</name>
    <dbReference type="NCBI Taxonomy" id="182803"/>
    <lineage>
        <taxon>Eukaryota</taxon>
        <taxon>Metazoa</taxon>
        <taxon>Ecdysozoa</taxon>
        <taxon>Arthropoda</taxon>
        <taxon>Chelicerata</taxon>
        <taxon>Arachnida</taxon>
        <taxon>Araneae</taxon>
        <taxon>Araneomorphae</taxon>
        <taxon>Entelegynae</taxon>
        <taxon>Araneoidea</taxon>
        <taxon>Araneidae</taxon>
        <taxon>Araneus</taxon>
    </lineage>
</organism>
<name>A0A4Y2RB29_ARAVE</name>
<dbReference type="Proteomes" id="UP000499080">
    <property type="component" value="Unassembled WGS sequence"/>
</dbReference>
<dbReference type="EMBL" id="BGPR01016145">
    <property type="protein sequence ID" value="GBN72005.1"/>
    <property type="molecule type" value="Genomic_DNA"/>
</dbReference>
<protein>
    <recommendedName>
        <fullName evidence="1">ER-bound oxygenase mpaB/mpaB'/Rubber oxygenase catalytic domain-containing protein</fullName>
    </recommendedName>
</protein>
<gene>
    <name evidence="2" type="ORF">AVEN_181434_1</name>
</gene>
<evidence type="ECO:0000313" key="3">
    <source>
        <dbReference type="Proteomes" id="UP000499080"/>
    </source>
</evidence>
<dbReference type="PANTHER" id="PTHR37159">
    <property type="entry name" value="GH11867P"/>
    <property type="match status" value="1"/>
</dbReference>